<sequence length="534" mass="58677">MEQVWAKELDKLNKVELIKLEKDGLDIVNDIERFARLGFDSVTEKDFDLLKWLGLYISRPKEAGFFLLRVKVPGGVLNSAQARGLAGIARDYGRNLLDVSTRHAIQFHWIRVEYLPDIFARLEKVGLSCLESAGDCPRTIVGNPVSGYDLDEVIDAGPVLKEVSDVFHNNREFSNLPRKFKISISGSIHNPVHAEINDLSFTPAEKEIDGVIVKGFNVLVGGGLSVKPYMAQPIDVFVLPEQVLTVAKATATIFRDYGYREKRNHARLKFLLQDWGIEKFQQELAKLTGPLAARGSDLTTGWNAGCQHGIHKQKQPGLNYVGLAIPVGRFTAEELEELAAIADNYGDGSIRTTNSQNLVLPNVPDSKVDGLLSEKVLVRLSPFPQPFTAYAVCCTGTQFCPLGVAETKQRARDILEYLDNNVEIDTPVVLHISGCINSCAQQQIADIGLQGVMARVEEQVVEAFEVSIGGRLGLQAAFGVKLKGAVPADKAAKAIEHLVAFFKGNKMAGESFGDYVQRAGINAFQEQLDGFNQI</sequence>
<keyword evidence="2" id="KW-0004">4Fe-4S</keyword>
<keyword evidence="6" id="KW-0408">Iron</keyword>
<reference evidence="10 11" key="1">
    <citation type="submission" date="2017-04" db="EMBL/GenBank/DDBJ databases">
        <authorList>
            <person name="Afonso C.L."/>
            <person name="Miller P.J."/>
            <person name="Scott M.A."/>
            <person name="Spackman E."/>
            <person name="Goraichik I."/>
            <person name="Dimitrov K.M."/>
            <person name="Suarez D.L."/>
            <person name="Swayne D.E."/>
        </authorList>
    </citation>
    <scope>NUCLEOTIDE SEQUENCE [LARGE SCALE GENOMIC DNA]</scope>
    <source>
        <strain evidence="10 11">DSM 5090</strain>
    </source>
</reference>
<keyword evidence="11" id="KW-1185">Reference proteome</keyword>
<dbReference type="SUPFAM" id="SSF55124">
    <property type="entry name" value="Nitrite/Sulfite reductase N-terminal domain-like"/>
    <property type="match status" value="2"/>
</dbReference>
<protein>
    <submittedName>
        <fullName evidence="10">Ferredoxin-nitrite reductase</fullName>
    </submittedName>
</protein>
<dbReference type="GO" id="GO:0020037">
    <property type="term" value="F:heme binding"/>
    <property type="evidence" value="ECO:0007669"/>
    <property type="project" value="InterPro"/>
</dbReference>
<evidence type="ECO:0000313" key="11">
    <source>
        <dbReference type="Proteomes" id="UP000192738"/>
    </source>
</evidence>
<evidence type="ECO:0000256" key="3">
    <source>
        <dbReference type="ARBA" id="ARBA00022617"/>
    </source>
</evidence>
<dbReference type="GO" id="GO:0046872">
    <property type="term" value="F:metal ion binding"/>
    <property type="evidence" value="ECO:0007669"/>
    <property type="project" value="UniProtKB-KW"/>
</dbReference>
<gene>
    <name evidence="10" type="ORF">SAMN04488500_101121</name>
</gene>
<dbReference type="Gene3D" id="3.90.480.20">
    <property type="match status" value="1"/>
</dbReference>
<evidence type="ECO:0000256" key="5">
    <source>
        <dbReference type="ARBA" id="ARBA00023002"/>
    </source>
</evidence>
<dbReference type="Pfam" id="PF03460">
    <property type="entry name" value="NIR_SIR_ferr"/>
    <property type="match status" value="2"/>
</dbReference>
<dbReference type="InterPro" id="IPR006066">
    <property type="entry name" value="NO2/SO3_Rdtase_FeS/sirohaem_BS"/>
</dbReference>
<evidence type="ECO:0000313" key="10">
    <source>
        <dbReference type="EMBL" id="SMC32568.1"/>
    </source>
</evidence>
<dbReference type="PANTHER" id="PTHR32439:SF0">
    <property type="entry name" value="FERREDOXIN--NITRITE REDUCTASE, CHLOROPLASTIC"/>
    <property type="match status" value="1"/>
</dbReference>
<evidence type="ECO:0000256" key="4">
    <source>
        <dbReference type="ARBA" id="ARBA00022723"/>
    </source>
</evidence>
<dbReference type="Gene3D" id="3.30.413.10">
    <property type="entry name" value="Sulfite Reductase Hemoprotein, domain 1"/>
    <property type="match status" value="2"/>
</dbReference>
<evidence type="ECO:0000259" key="8">
    <source>
        <dbReference type="Pfam" id="PF01077"/>
    </source>
</evidence>
<dbReference type="Pfam" id="PF01077">
    <property type="entry name" value="NIR_SIR"/>
    <property type="match status" value="2"/>
</dbReference>
<dbReference type="PRINTS" id="PR00397">
    <property type="entry name" value="SIROHAEM"/>
</dbReference>
<dbReference type="InterPro" id="IPR051329">
    <property type="entry name" value="NIR_SIR_4Fe-4S"/>
</dbReference>
<evidence type="ECO:0000259" key="9">
    <source>
        <dbReference type="Pfam" id="PF03460"/>
    </source>
</evidence>
<comment type="similarity">
    <text evidence="1">Belongs to the nitrite and sulfite reductase 4Fe-4S domain family.</text>
</comment>
<dbReference type="STRING" id="112901.SAMN04488500_101121"/>
<dbReference type="InterPro" id="IPR036136">
    <property type="entry name" value="Nit/Sulf_reduc_fer-like_dom_sf"/>
</dbReference>
<keyword evidence="4" id="KW-0479">Metal-binding</keyword>
<keyword evidence="5" id="KW-0560">Oxidoreductase</keyword>
<feature type="domain" description="Nitrite/Sulfite reductase ferredoxin-like" evidence="9">
    <location>
        <begin position="62"/>
        <end position="124"/>
    </location>
</feature>
<dbReference type="InterPro" id="IPR006067">
    <property type="entry name" value="NO2/SO3_Rdtase_4Fe4S_dom"/>
</dbReference>
<evidence type="ECO:0000256" key="1">
    <source>
        <dbReference type="ARBA" id="ARBA00010429"/>
    </source>
</evidence>
<proteinExistence type="inferred from homology"/>
<dbReference type="SUPFAM" id="SSF56014">
    <property type="entry name" value="Nitrite and sulphite reductase 4Fe-4S domain-like"/>
    <property type="match status" value="2"/>
</dbReference>
<accession>A0A1W1Y9Y7</accession>
<evidence type="ECO:0000256" key="7">
    <source>
        <dbReference type="ARBA" id="ARBA00023014"/>
    </source>
</evidence>
<organism evidence="10 11">
    <name type="scientific">Sporomusa malonica</name>
    <dbReference type="NCBI Taxonomy" id="112901"/>
    <lineage>
        <taxon>Bacteria</taxon>
        <taxon>Bacillati</taxon>
        <taxon>Bacillota</taxon>
        <taxon>Negativicutes</taxon>
        <taxon>Selenomonadales</taxon>
        <taxon>Sporomusaceae</taxon>
        <taxon>Sporomusa</taxon>
    </lineage>
</organism>
<dbReference type="Proteomes" id="UP000192738">
    <property type="component" value="Unassembled WGS sequence"/>
</dbReference>
<dbReference type="RefSeq" id="WP_084573653.1">
    <property type="nucleotide sequence ID" value="NZ_CP155572.1"/>
</dbReference>
<evidence type="ECO:0000256" key="6">
    <source>
        <dbReference type="ARBA" id="ARBA00023004"/>
    </source>
</evidence>
<dbReference type="AlphaFoldDB" id="A0A1W1Y9Y7"/>
<evidence type="ECO:0000256" key="2">
    <source>
        <dbReference type="ARBA" id="ARBA00022485"/>
    </source>
</evidence>
<keyword evidence="3" id="KW-0349">Heme</keyword>
<dbReference type="GO" id="GO:0016491">
    <property type="term" value="F:oxidoreductase activity"/>
    <property type="evidence" value="ECO:0007669"/>
    <property type="project" value="UniProtKB-KW"/>
</dbReference>
<dbReference type="GO" id="GO:0051539">
    <property type="term" value="F:4 iron, 4 sulfur cluster binding"/>
    <property type="evidence" value="ECO:0007669"/>
    <property type="project" value="UniProtKB-KW"/>
</dbReference>
<feature type="domain" description="Nitrite/Sulfite reductase ferredoxin-like" evidence="9">
    <location>
        <begin position="311"/>
        <end position="373"/>
    </location>
</feature>
<dbReference type="InterPro" id="IPR005117">
    <property type="entry name" value="NiRdtase/SiRdtase_haem-b_fer"/>
</dbReference>
<dbReference type="InterPro" id="IPR045854">
    <property type="entry name" value="NO2/SO3_Rdtase_4Fe4S_sf"/>
</dbReference>
<feature type="domain" description="Nitrite/sulphite reductase 4Fe-4S" evidence="8">
    <location>
        <begin position="134"/>
        <end position="285"/>
    </location>
</feature>
<keyword evidence="7" id="KW-0411">Iron-sulfur</keyword>
<feature type="domain" description="Nitrite/sulphite reductase 4Fe-4S" evidence="8">
    <location>
        <begin position="392"/>
        <end position="528"/>
    </location>
</feature>
<dbReference type="EMBL" id="FWXI01000001">
    <property type="protein sequence ID" value="SMC32568.1"/>
    <property type="molecule type" value="Genomic_DNA"/>
</dbReference>
<name>A0A1W1Y9Y7_9FIRM</name>
<dbReference type="PROSITE" id="PS00365">
    <property type="entry name" value="NIR_SIR"/>
    <property type="match status" value="1"/>
</dbReference>
<dbReference type="PANTHER" id="PTHR32439">
    <property type="entry name" value="FERREDOXIN--NITRITE REDUCTASE, CHLOROPLASTIC"/>
    <property type="match status" value="1"/>
</dbReference>